<dbReference type="OrthoDB" id="4940293at2759"/>
<dbReference type="GO" id="GO:0001228">
    <property type="term" value="F:DNA-binding transcription activator activity, RNA polymerase II-specific"/>
    <property type="evidence" value="ECO:0007669"/>
    <property type="project" value="TreeGrafter"/>
</dbReference>
<evidence type="ECO:0000256" key="3">
    <source>
        <dbReference type="ARBA" id="ARBA00023242"/>
    </source>
</evidence>
<feature type="compositionally biased region" description="Polar residues" evidence="5">
    <location>
        <begin position="24"/>
        <end position="37"/>
    </location>
</feature>
<dbReference type="EMBL" id="ADBL01002650">
    <property type="status" value="NOT_ANNOTATED_CDS"/>
    <property type="molecule type" value="Genomic_DNA"/>
</dbReference>
<dbReference type="InterPro" id="IPR004827">
    <property type="entry name" value="bZIP"/>
</dbReference>
<evidence type="ECO:0000256" key="2">
    <source>
        <dbReference type="ARBA" id="ARBA00004496"/>
    </source>
</evidence>
<dbReference type="FunFam" id="1.20.5.170:FF:000067">
    <property type="entry name" value="BZIP transcription factor"/>
    <property type="match status" value="1"/>
</dbReference>
<dbReference type="GO" id="GO:0000976">
    <property type="term" value="F:transcription cis-regulatory region binding"/>
    <property type="evidence" value="ECO:0007669"/>
    <property type="project" value="InterPro"/>
</dbReference>
<dbReference type="SUPFAM" id="SSF111430">
    <property type="entry name" value="YAP1 redox domain"/>
    <property type="match status" value="1"/>
</dbReference>
<dbReference type="OMA" id="AGATWEF"/>
<dbReference type="PROSITE" id="PS50217">
    <property type="entry name" value="BZIP"/>
    <property type="match status" value="1"/>
</dbReference>
<proteinExistence type="inferred from homology"/>
<keyword evidence="3" id="KW-0539">Nucleus</keyword>
<reference evidence="8" key="4">
    <citation type="journal article" date="2015" name="G3 (Bethesda)">
        <title>Genome sequences of three phytopathogenic species of the Magnaporthaceae family of fungi.</title>
        <authorList>
            <person name="Okagaki L.H."/>
            <person name="Nunes C.C."/>
            <person name="Sailsbery J."/>
            <person name="Clay B."/>
            <person name="Brown D."/>
            <person name="John T."/>
            <person name="Oh Y."/>
            <person name="Young N."/>
            <person name="Fitzgerald M."/>
            <person name="Haas B.J."/>
            <person name="Zeng Q."/>
            <person name="Young S."/>
            <person name="Adiconis X."/>
            <person name="Fan L."/>
            <person name="Levin J.Z."/>
            <person name="Mitchell T.K."/>
            <person name="Okubara P.A."/>
            <person name="Farman M.L."/>
            <person name="Kohn L.M."/>
            <person name="Birren B."/>
            <person name="Ma L.-J."/>
            <person name="Dean R.A."/>
        </authorList>
    </citation>
    <scope>NUCLEOTIDE SEQUENCE</scope>
    <source>
        <strain evidence="8">ATCC 64411 / 73-15</strain>
    </source>
</reference>
<dbReference type="Pfam" id="PF00170">
    <property type="entry name" value="bZIP_1"/>
    <property type="match status" value="1"/>
</dbReference>
<dbReference type="AlphaFoldDB" id="A0A0C4EDD2"/>
<dbReference type="Proteomes" id="UP000011715">
    <property type="component" value="Unassembled WGS sequence"/>
</dbReference>
<dbReference type="SMART" id="SM00338">
    <property type="entry name" value="BRLZ"/>
    <property type="match status" value="1"/>
</dbReference>
<reference evidence="9" key="2">
    <citation type="submission" date="2010-05" db="EMBL/GenBank/DDBJ databases">
        <title>The genome sequence of Magnaporthe poae strain ATCC 64411.</title>
        <authorList>
            <person name="Ma L.-J."/>
            <person name="Dead R."/>
            <person name="Young S."/>
            <person name="Zeng Q."/>
            <person name="Koehrsen M."/>
            <person name="Alvarado L."/>
            <person name="Berlin A."/>
            <person name="Chapman S.B."/>
            <person name="Chen Z."/>
            <person name="Freedman E."/>
            <person name="Gellesch M."/>
            <person name="Goldberg J."/>
            <person name="Griggs A."/>
            <person name="Gujja S."/>
            <person name="Heilman E.R."/>
            <person name="Heiman D."/>
            <person name="Hepburn T."/>
            <person name="Howarth C."/>
            <person name="Jen D."/>
            <person name="Larson L."/>
            <person name="Mehta T."/>
            <person name="Neiman D."/>
            <person name="Pearson M."/>
            <person name="Roberts A."/>
            <person name="Saif S."/>
            <person name="Shea T."/>
            <person name="Shenoy N."/>
            <person name="Sisk P."/>
            <person name="Stolte C."/>
            <person name="Sykes S."/>
            <person name="Walk T."/>
            <person name="White J."/>
            <person name="Yandava C."/>
            <person name="Haas B."/>
            <person name="Nusbaum C."/>
            <person name="Birren B."/>
        </authorList>
    </citation>
    <scope>NUCLEOTIDE SEQUENCE [LARGE SCALE GENOMIC DNA]</scope>
    <source>
        <strain evidence="9">ATCC 64411 / 73-15</strain>
    </source>
</reference>
<sequence length="278" mass="30833">MDYSQATYFSGQPYPFMGVPPLTPSTSGPSEDFNTSPPELYEYNDPYAYPPGFRGLPQNVLHGPPTPPRHVLNGVLQQPPLGVLPKEEDDKRGDSQSAEEGDKLTPSQHKRKAQNRAAQRAFRERKERHVKELEAKLASMEAAQQKTTTENEKLKKDLQKISTENEILRATSGSGGGSPTTTGPPRYEPKDFYSTLLDGHENKTINHRIVVSDSGERLYDASATWDFIMKHGKGQLDMADISSRLNGQAKCDGQGPVFEERAIREAMEQSMAESDGLL</sequence>
<feature type="compositionally biased region" description="Basic and acidic residues" evidence="5">
    <location>
        <begin position="121"/>
        <end position="135"/>
    </location>
</feature>
<dbReference type="PANTHER" id="PTHR40621:SF8">
    <property type="entry name" value="AP-1-LIKE TRANSCRIPTION FACTOR YAP3"/>
    <property type="match status" value="1"/>
</dbReference>
<dbReference type="VEuPathDB" id="FungiDB:MAPG_10727"/>
<dbReference type="Gene3D" id="1.20.5.170">
    <property type="match status" value="1"/>
</dbReference>
<gene>
    <name evidence="7" type="ORF">MAPG_10727</name>
</gene>
<dbReference type="EnsemblFungi" id="MAPG_10727T0">
    <property type="protein sequence ID" value="MAPG_10727T0"/>
    <property type="gene ID" value="MAPG_10727"/>
</dbReference>
<accession>A0A0C4EDD2</accession>
<evidence type="ECO:0000313" key="8">
    <source>
        <dbReference type="EnsemblFungi" id="MAPG_10727T0"/>
    </source>
</evidence>
<organism evidence="8 9">
    <name type="scientific">Magnaporthiopsis poae (strain ATCC 64411 / 73-15)</name>
    <name type="common">Kentucky bluegrass fungus</name>
    <name type="synonym">Magnaporthe poae</name>
    <dbReference type="NCBI Taxonomy" id="644358"/>
    <lineage>
        <taxon>Eukaryota</taxon>
        <taxon>Fungi</taxon>
        <taxon>Dikarya</taxon>
        <taxon>Ascomycota</taxon>
        <taxon>Pezizomycotina</taxon>
        <taxon>Sordariomycetes</taxon>
        <taxon>Sordariomycetidae</taxon>
        <taxon>Magnaporthales</taxon>
        <taxon>Magnaporthaceae</taxon>
        <taxon>Magnaporthiopsis</taxon>
    </lineage>
</organism>
<evidence type="ECO:0000256" key="4">
    <source>
        <dbReference type="ARBA" id="ARBA00038132"/>
    </source>
</evidence>
<dbReference type="GO" id="GO:0005737">
    <property type="term" value="C:cytoplasm"/>
    <property type="evidence" value="ECO:0007669"/>
    <property type="project" value="UniProtKB-SubCell"/>
</dbReference>
<dbReference type="CDD" id="cd14688">
    <property type="entry name" value="bZIP_YAP"/>
    <property type="match status" value="1"/>
</dbReference>
<dbReference type="GO" id="GO:0090575">
    <property type="term" value="C:RNA polymerase II transcription regulator complex"/>
    <property type="evidence" value="ECO:0007669"/>
    <property type="project" value="TreeGrafter"/>
</dbReference>
<evidence type="ECO:0000256" key="1">
    <source>
        <dbReference type="ARBA" id="ARBA00004123"/>
    </source>
</evidence>
<dbReference type="InterPro" id="IPR050936">
    <property type="entry name" value="AP-1-like"/>
</dbReference>
<dbReference type="PROSITE" id="PS00036">
    <property type="entry name" value="BZIP_BASIC"/>
    <property type="match status" value="1"/>
</dbReference>
<evidence type="ECO:0000313" key="9">
    <source>
        <dbReference type="Proteomes" id="UP000011715"/>
    </source>
</evidence>
<dbReference type="GO" id="GO:0034599">
    <property type="term" value="P:cellular response to oxidative stress"/>
    <property type="evidence" value="ECO:0007669"/>
    <property type="project" value="UniProtKB-ARBA"/>
</dbReference>
<dbReference type="Gene3D" id="1.10.238.100">
    <property type="entry name" value="YAP1 redox domain. Chain B"/>
    <property type="match status" value="1"/>
</dbReference>
<reference evidence="7" key="1">
    <citation type="submission" date="2010-05" db="EMBL/GenBank/DDBJ databases">
        <title>The Genome Sequence of Magnaporthe poae strain ATCC 64411.</title>
        <authorList>
            <consortium name="The Broad Institute Genome Sequencing Platform"/>
            <consortium name="Broad Institute Genome Sequencing Center for Infectious Disease"/>
            <person name="Ma L.-J."/>
            <person name="Dead R."/>
            <person name="Young S."/>
            <person name="Zeng Q."/>
            <person name="Koehrsen M."/>
            <person name="Alvarado L."/>
            <person name="Berlin A."/>
            <person name="Chapman S.B."/>
            <person name="Chen Z."/>
            <person name="Freedman E."/>
            <person name="Gellesch M."/>
            <person name="Goldberg J."/>
            <person name="Griggs A."/>
            <person name="Gujja S."/>
            <person name="Heilman E.R."/>
            <person name="Heiman D."/>
            <person name="Hepburn T."/>
            <person name="Howarth C."/>
            <person name="Jen D."/>
            <person name="Larson L."/>
            <person name="Mehta T."/>
            <person name="Neiman D."/>
            <person name="Pearson M."/>
            <person name="Roberts A."/>
            <person name="Saif S."/>
            <person name="Shea T."/>
            <person name="Shenoy N."/>
            <person name="Sisk P."/>
            <person name="Stolte C."/>
            <person name="Sykes S."/>
            <person name="Walk T."/>
            <person name="White J."/>
            <person name="Yandava C."/>
            <person name="Haas B."/>
            <person name="Nusbaum C."/>
            <person name="Birren B."/>
        </authorList>
    </citation>
    <scope>NUCLEOTIDE SEQUENCE</scope>
    <source>
        <strain evidence="7">ATCC 64411</strain>
    </source>
</reference>
<evidence type="ECO:0000313" key="7">
    <source>
        <dbReference type="EMBL" id="KLU91778.1"/>
    </source>
</evidence>
<protein>
    <recommendedName>
        <fullName evidence="6">BZIP domain-containing protein</fullName>
    </recommendedName>
</protein>
<feature type="domain" description="BZIP" evidence="6">
    <location>
        <begin position="105"/>
        <end position="168"/>
    </location>
</feature>
<feature type="region of interest" description="Disordered" evidence="5">
    <location>
        <begin position="1"/>
        <end position="158"/>
    </location>
</feature>
<keyword evidence="9" id="KW-1185">Reference proteome</keyword>
<dbReference type="STRING" id="644358.A0A0C4EDD2"/>
<dbReference type="InterPro" id="IPR046347">
    <property type="entry name" value="bZIP_sf"/>
</dbReference>
<dbReference type="SUPFAM" id="SSF57959">
    <property type="entry name" value="Leucine zipper domain"/>
    <property type="match status" value="1"/>
</dbReference>
<dbReference type="InterPro" id="IPR023167">
    <property type="entry name" value="Yap1_redox_dom_sf"/>
</dbReference>
<comment type="similarity">
    <text evidence="4">Belongs to the bZIP family. YAP subfamily.</text>
</comment>
<feature type="compositionally biased region" description="Basic and acidic residues" evidence="5">
    <location>
        <begin position="85"/>
        <end position="94"/>
    </location>
</feature>
<evidence type="ECO:0000256" key="5">
    <source>
        <dbReference type="SAM" id="MobiDB-lite"/>
    </source>
</evidence>
<reference evidence="8" key="5">
    <citation type="submission" date="2015-06" db="UniProtKB">
        <authorList>
            <consortium name="EnsemblFungi"/>
        </authorList>
    </citation>
    <scope>IDENTIFICATION</scope>
    <source>
        <strain evidence="8">ATCC 64411</strain>
    </source>
</reference>
<dbReference type="eggNOG" id="ENOG502S2TX">
    <property type="taxonomic scope" value="Eukaryota"/>
</dbReference>
<reference evidence="7" key="3">
    <citation type="submission" date="2011-03" db="EMBL/GenBank/DDBJ databases">
        <title>Annotation of Magnaporthe poae ATCC 64411.</title>
        <authorList>
            <person name="Ma L.-J."/>
            <person name="Dead R."/>
            <person name="Young S.K."/>
            <person name="Zeng Q."/>
            <person name="Gargeya S."/>
            <person name="Fitzgerald M."/>
            <person name="Haas B."/>
            <person name="Abouelleil A."/>
            <person name="Alvarado L."/>
            <person name="Arachchi H.M."/>
            <person name="Berlin A."/>
            <person name="Brown A."/>
            <person name="Chapman S.B."/>
            <person name="Chen Z."/>
            <person name="Dunbar C."/>
            <person name="Freedman E."/>
            <person name="Gearin G."/>
            <person name="Gellesch M."/>
            <person name="Goldberg J."/>
            <person name="Griggs A."/>
            <person name="Gujja S."/>
            <person name="Heiman D."/>
            <person name="Howarth C."/>
            <person name="Larson L."/>
            <person name="Lui A."/>
            <person name="MacDonald P.J.P."/>
            <person name="Mehta T."/>
            <person name="Montmayeur A."/>
            <person name="Murphy C."/>
            <person name="Neiman D."/>
            <person name="Pearson M."/>
            <person name="Priest M."/>
            <person name="Roberts A."/>
            <person name="Saif S."/>
            <person name="Shea T."/>
            <person name="Shenoy N."/>
            <person name="Sisk P."/>
            <person name="Stolte C."/>
            <person name="Sykes S."/>
            <person name="Yandava C."/>
            <person name="Wortman J."/>
            <person name="Nusbaum C."/>
            <person name="Birren B."/>
        </authorList>
    </citation>
    <scope>NUCLEOTIDE SEQUENCE</scope>
    <source>
        <strain evidence="7">ATCC 64411</strain>
    </source>
</reference>
<feature type="compositionally biased region" description="Polar residues" evidence="5">
    <location>
        <begin position="1"/>
        <end position="10"/>
    </location>
</feature>
<feature type="compositionally biased region" description="Basic and acidic residues" evidence="5">
    <location>
        <begin position="149"/>
        <end position="158"/>
    </location>
</feature>
<name>A0A0C4EDD2_MAGP6</name>
<comment type="subcellular location">
    <subcellularLocation>
        <location evidence="2">Cytoplasm</location>
    </subcellularLocation>
    <subcellularLocation>
        <location evidence="1">Nucleus</location>
    </subcellularLocation>
</comment>
<dbReference type="EMBL" id="GL876978">
    <property type="protein sequence ID" value="KLU91778.1"/>
    <property type="molecule type" value="Genomic_DNA"/>
</dbReference>
<evidence type="ECO:0000259" key="6">
    <source>
        <dbReference type="PROSITE" id="PS50217"/>
    </source>
</evidence>
<dbReference type="PANTHER" id="PTHR40621">
    <property type="entry name" value="TRANSCRIPTION FACTOR KAPC-RELATED"/>
    <property type="match status" value="1"/>
</dbReference>